<feature type="transmembrane region" description="Helical" evidence="6">
    <location>
        <begin position="344"/>
        <end position="367"/>
    </location>
</feature>
<feature type="transmembrane region" description="Helical" evidence="6">
    <location>
        <begin position="169"/>
        <end position="188"/>
    </location>
</feature>
<evidence type="ECO:0000256" key="3">
    <source>
        <dbReference type="ARBA" id="ARBA00022989"/>
    </source>
</evidence>
<feature type="repeat" description="TPR" evidence="5">
    <location>
        <begin position="680"/>
        <end position="713"/>
    </location>
</feature>
<feature type="repeat" description="TPR" evidence="5">
    <location>
        <begin position="544"/>
        <end position="577"/>
    </location>
</feature>
<feature type="transmembrane region" description="Helical" evidence="6">
    <location>
        <begin position="402"/>
        <end position="419"/>
    </location>
</feature>
<dbReference type="STRING" id="1798364.A3G54_02295"/>
<dbReference type="Pfam" id="PF14559">
    <property type="entry name" value="TPR_19"/>
    <property type="match status" value="2"/>
</dbReference>
<comment type="subcellular location">
    <subcellularLocation>
        <location evidence="1">Membrane</location>
        <topology evidence="1">Multi-pass membrane protein</topology>
    </subcellularLocation>
</comment>
<dbReference type="InterPro" id="IPR051533">
    <property type="entry name" value="WaaL-like"/>
</dbReference>
<feature type="transmembrane region" description="Helical" evidence="6">
    <location>
        <begin position="103"/>
        <end position="120"/>
    </location>
</feature>
<feature type="transmembrane region" description="Helical" evidence="6">
    <location>
        <begin position="7"/>
        <end position="33"/>
    </location>
</feature>
<dbReference type="GO" id="GO:0016020">
    <property type="term" value="C:membrane"/>
    <property type="evidence" value="ECO:0007669"/>
    <property type="project" value="UniProtKB-SubCell"/>
</dbReference>
<dbReference type="PROSITE" id="PS50005">
    <property type="entry name" value="TPR"/>
    <property type="match status" value="3"/>
</dbReference>
<evidence type="ECO:0000313" key="8">
    <source>
        <dbReference type="EMBL" id="OGF93804.1"/>
    </source>
</evidence>
<evidence type="ECO:0000256" key="1">
    <source>
        <dbReference type="ARBA" id="ARBA00004141"/>
    </source>
</evidence>
<proteinExistence type="predicted"/>
<gene>
    <name evidence="8" type="ORF">A3G54_02295</name>
</gene>
<comment type="caution">
    <text evidence="8">The sequence shown here is derived from an EMBL/GenBank/DDBJ whole genome shotgun (WGS) entry which is preliminary data.</text>
</comment>
<dbReference type="InterPro" id="IPR019734">
    <property type="entry name" value="TPR_rpt"/>
</dbReference>
<evidence type="ECO:0000259" key="7">
    <source>
        <dbReference type="Pfam" id="PF04932"/>
    </source>
</evidence>
<dbReference type="EMBL" id="MFIQ01000003">
    <property type="protein sequence ID" value="OGF93804.1"/>
    <property type="molecule type" value="Genomic_DNA"/>
</dbReference>
<reference evidence="8 9" key="1">
    <citation type="journal article" date="2016" name="Nat. Commun.">
        <title>Thousands of microbial genomes shed light on interconnected biogeochemical processes in an aquifer system.</title>
        <authorList>
            <person name="Anantharaman K."/>
            <person name="Brown C.T."/>
            <person name="Hug L.A."/>
            <person name="Sharon I."/>
            <person name="Castelle C.J."/>
            <person name="Probst A.J."/>
            <person name="Thomas B.C."/>
            <person name="Singh A."/>
            <person name="Wilkins M.J."/>
            <person name="Karaoz U."/>
            <person name="Brodie E.L."/>
            <person name="Williams K.H."/>
            <person name="Hubbard S.S."/>
            <person name="Banfield J.F."/>
        </authorList>
    </citation>
    <scope>NUCLEOTIDE SEQUENCE [LARGE SCALE GENOMIC DNA]</scope>
</reference>
<name>A0A1F5Y0X8_9BACT</name>
<feature type="repeat" description="TPR" evidence="5">
    <location>
        <begin position="578"/>
        <end position="611"/>
    </location>
</feature>
<dbReference type="PANTHER" id="PTHR37422:SF13">
    <property type="entry name" value="LIPOPOLYSACCHARIDE BIOSYNTHESIS PROTEIN PA4999-RELATED"/>
    <property type="match status" value="1"/>
</dbReference>
<feature type="transmembrane region" description="Helical" evidence="6">
    <location>
        <begin position="379"/>
        <end position="396"/>
    </location>
</feature>
<dbReference type="InterPro" id="IPR011990">
    <property type="entry name" value="TPR-like_helical_dom_sf"/>
</dbReference>
<keyword evidence="2 6" id="KW-0812">Transmembrane</keyword>
<keyword evidence="5" id="KW-0802">TPR repeat</keyword>
<keyword evidence="4 6" id="KW-0472">Membrane</keyword>
<feature type="transmembrane region" description="Helical" evidence="6">
    <location>
        <begin position="218"/>
        <end position="238"/>
    </location>
</feature>
<feature type="domain" description="O-antigen ligase-related" evidence="7">
    <location>
        <begin position="202"/>
        <end position="357"/>
    </location>
</feature>
<protein>
    <recommendedName>
        <fullName evidence="7">O-antigen ligase-related domain-containing protein</fullName>
    </recommendedName>
</protein>
<dbReference type="Pfam" id="PF04932">
    <property type="entry name" value="Wzy_C"/>
    <property type="match status" value="1"/>
</dbReference>
<dbReference type="PROSITE" id="PS50293">
    <property type="entry name" value="TPR_REGION"/>
    <property type="match status" value="1"/>
</dbReference>
<evidence type="ECO:0000256" key="4">
    <source>
        <dbReference type="ARBA" id="ARBA00023136"/>
    </source>
</evidence>
<evidence type="ECO:0000256" key="6">
    <source>
        <dbReference type="SAM" id="Phobius"/>
    </source>
</evidence>
<evidence type="ECO:0000313" key="9">
    <source>
        <dbReference type="Proteomes" id="UP000178894"/>
    </source>
</evidence>
<evidence type="ECO:0000256" key="2">
    <source>
        <dbReference type="ARBA" id="ARBA00022692"/>
    </source>
</evidence>
<dbReference type="PANTHER" id="PTHR37422">
    <property type="entry name" value="TEICHURONIC ACID BIOSYNTHESIS PROTEIN TUAE"/>
    <property type="match status" value="1"/>
</dbReference>
<feature type="transmembrane region" description="Helical" evidence="6">
    <location>
        <begin position="439"/>
        <end position="456"/>
    </location>
</feature>
<evidence type="ECO:0000256" key="5">
    <source>
        <dbReference type="PROSITE-ProRule" id="PRU00339"/>
    </source>
</evidence>
<organism evidence="8 9">
    <name type="scientific">Candidatus Giovannonibacteria bacterium RIFCSPLOWO2_12_FULL_44_15</name>
    <dbReference type="NCBI Taxonomy" id="1798364"/>
    <lineage>
        <taxon>Bacteria</taxon>
        <taxon>Candidatus Giovannoniibacteriota</taxon>
    </lineage>
</organism>
<feature type="transmembrane region" description="Helical" evidence="6">
    <location>
        <begin position="245"/>
        <end position="263"/>
    </location>
</feature>
<sequence>MQLNRFLAIAIKTGTYLILFLPLVVFQGMFFPFISGKNFIFRIIIEIISAAWVILALRDRSYFPKRSWLFYFVLASTAALILGTLFGVDVSRSFWSNFERMEGLLGHLHLFMYFLILTGISKTEKDWWRFFHVSFIASLLVGGYALFQLAGVNEIHQGGTRIDATLGNATYLAVYMLLHVFLALYYFLKSEKNAWRILYAAIFLLDIFFVYQTATRGAVLGLFGGLLLSALIFTFSSADKKLRTFSYGIIAVMIALAIGFYFAKDTKFITQSPTLARVRNISIASDDAQARFHIWSLSFSAFKERPIFGWGPENFAVVFSKYYDPRLWSREPWFDRAHNSVLDWLIQGGILGLAAYLGIFASSVWLLFKRFSAGKISNIELCVFIGLLAGYFFQNLFVFDQLTSYILILAVLAYINFILTREVGNSAAFSAGASQGSQYVWSSAVFITLLFSLYIFNIKPILANTSLLSALSNGNNGNFQAAQDEFKRAIRLSPLGRRESREQYAYFATLIASRQEIPETIRRSNLEDAVKEAKLQTEDSPRDARSMLFLGSVYDAAGKGPEAFETFKKALELSPKKQQIIFLVAQYYIQQQNFDKAIELAQMAVDLDPTYFDAVKNLISLEVYAGKSDMALAYVRERINSGKASTDDLKNWASIAVNTKNYVLAAEIYKEAIKLAPNDTQLLINLAATYYDAGRLDLAIVEIRKAIALDPKFKEQGETFIKEIQAGKKPQ</sequence>
<dbReference type="SMART" id="SM00028">
    <property type="entry name" value="TPR"/>
    <property type="match status" value="4"/>
</dbReference>
<keyword evidence="3 6" id="KW-1133">Transmembrane helix</keyword>
<dbReference type="SUPFAM" id="SSF48452">
    <property type="entry name" value="TPR-like"/>
    <property type="match status" value="1"/>
</dbReference>
<dbReference type="Gene3D" id="1.25.40.10">
    <property type="entry name" value="Tetratricopeptide repeat domain"/>
    <property type="match status" value="1"/>
</dbReference>
<feature type="transmembrane region" description="Helical" evidence="6">
    <location>
        <begin position="195"/>
        <end position="212"/>
    </location>
</feature>
<accession>A0A1F5Y0X8</accession>
<dbReference type="Proteomes" id="UP000178894">
    <property type="component" value="Unassembled WGS sequence"/>
</dbReference>
<dbReference type="InterPro" id="IPR007016">
    <property type="entry name" value="O-antigen_ligase-rel_domated"/>
</dbReference>
<feature type="transmembrane region" description="Helical" evidence="6">
    <location>
        <begin position="69"/>
        <end position="88"/>
    </location>
</feature>
<feature type="transmembrane region" description="Helical" evidence="6">
    <location>
        <begin position="39"/>
        <end position="57"/>
    </location>
</feature>
<dbReference type="AlphaFoldDB" id="A0A1F5Y0X8"/>
<feature type="transmembrane region" description="Helical" evidence="6">
    <location>
        <begin position="127"/>
        <end position="149"/>
    </location>
</feature>